<organism evidence="2 3">
    <name type="scientific">Pinctada imbricata</name>
    <name type="common">Atlantic pearl-oyster</name>
    <name type="synonym">Pinctada martensii</name>
    <dbReference type="NCBI Taxonomy" id="66713"/>
    <lineage>
        <taxon>Eukaryota</taxon>
        <taxon>Metazoa</taxon>
        <taxon>Spiralia</taxon>
        <taxon>Lophotrochozoa</taxon>
        <taxon>Mollusca</taxon>
        <taxon>Bivalvia</taxon>
        <taxon>Autobranchia</taxon>
        <taxon>Pteriomorphia</taxon>
        <taxon>Pterioida</taxon>
        <taxon>Pterioidea</taxon>
        <taxon>Pteriidae</taxon>
        <taxon>Pinctada</taxon>
    </lineage>
</organism>
<evidence type="ECO:0000313" key="3">
    <source>
        <dbReference type="Proteomes" id="UP001186944"/>
    </source>
</evidence>
<proteinExistence type="predicted"/>
<dbReference type="Proteomes" id="UP001186944">
    <property type="component" value="Unassembled WGS sequence"/>
</dbReference>
<gene>
    <name evidence="2" type="ORF">FSP39_016708</name>
</gene>
<dbReference type="PANTHER" id="PTHR33244">
    <property type="entry name" value="INTEGRASE CATALYTIC DOMAIN-CONTAINING PROTEIN-RELATED"/>
    <property type="match status" value="1"/>
</dbReference>
<dbReference type="PANTHER" id="PTHR33244:SF3">
    <property type="entry name" value="PEPTIDASE A2 DOMAIN-CONTAINING PROTEIN"/>
    <property type="match status" value="1"/>
</dbReference>
<evidence type="ECO:0000256" key="1">
    <source>
        <dbReference type="SAM" id="MobiDB-lite"/>
    </source>
</evidence>
<dbReference type="EMBL" id="VSWD01000004">
    <property type="protein sequence ID" value="KAK3105075.1"/>
    <property type="molecule type" value="Genomic_DNA"/>
</dbReference>
<accession>A0AA88YH76</accession>
<protein>
    <submittedName>
        <fullName evidence="2">Uncharacterized protein</fullName>
    </submittedName>
</protein>
<comment type="caution">
    <text evidence="2">The sequence shown here is derived from an EMBL/GenBank/DDBJ whole genome shotgun (WGS) entry which is preliminary data.</text>
</comment>
<keyword evidence="3" id="KW-1185">Reference proteome</keyword>
<sequence>MESRSGLEEYSDIDMNSSPVQRLMSRRTRHSLPTTSTLLQPVIAKDVHDKLQMKRRKSKLNYDRHAKELPKLQIGQKVRMSPLPTDQQKRWQFGTCSEILGKRSYIINCDGKQYRRNRRDIRPTNEQQAVNEKAVDVDLDLNYDNIDNSEPVAAESVTITKDRVVQQTPPSAPDSVKKHLTPKPSNNLNIRSSRSRIIKLPSKYDDFHVNLKS</sequence>
<feature type="region of interest" description="Disordered" evidence="1">
    <location>
        <begin position="164"/>
        <end position="189"/>
    </location>
</feature>
<evidence type="ECO:0000313" key="2">
    <source>
        <dbReference type="EMBL" id="KAK3105075.1"/>
    </source>
</evidence>
<dbReference type="AlphaFoldDB" id="A0AA88YH76"/>
<name>A0AA88YH76_PINIB</name>
<reference evidence="2" key="1">
    <citation type="submission" date="2019-08" db="EMBL/GenBank/DDBJ databases">
        <title>The improved chromosome-level genome for the pearl oyster Pinctada fucata martensii using PacBio sequencing and Hi-C.</title>
        <authorList>
            <person name="Zheng Z."/>
        </authorList>
    </citation>
    <scope>NUCLEOTIDE SEQUENCE</scope>
    <source>
        <strain evidence="2">ZZ-2019</strain>
        <tissue evidence="2">Adductor muscle</tissue>
    </source>
</reference>
<feature type="region of interest" description="Disordered" evidence="1">
    <location>
        <begin position="1"/>
        <end position="34"/>
    </location>
</feature>